<dbReference type="Gene3D" id="3.40.605.10">
    <property type="entry name" value="Aldehyde Dehydrogenase, Chain A, domain 1"/>
    <property type="match status" value="1"/>
</dbReference>
<dbReference type="GO" id="GO:0006081">
    <property type="term" value="P:aldehyde metabolic process"/>
    <property type="evidence" value="ECO:0007669"/>
    <property type="project" value="InterPro"/>
</dbReference>
<comment type="similarity">
    <text evidence="1">Belongs to the aldehyde dehydrogenase family.</text>
</comment>
<dbReference type="PANTHER" id="PTHR43570:SF22">
    <property type="entry name" value="ALDEHYDE DEHYDROGENASE"/>
    <property type="match status" value="1"/>
</dbReference>
<evidence type="ECO:0000313" key="5">
    <source>
        <dbReference type="Ensembl" id="ENSSORP00005040495.1"/>
    </source>
</evidence>
<feature type="compositionally biased region" description="Polar residues" evidence="3">
    <location>
        <begin position="172"/>
        <end position="181"/>
    </location>
</feature>
<evidence type="ECO:0000259" key="4">
    <source>
        <dbReference type="Pfam" id="PF00171"/>
    </source>
</evidence>
<keyword evidence="2" id="KW-0560">Oxidoreductase</keyword>
<dbReference type="GO" id="GO:0004029">
    <property type="term" value="F:aldehyde dehydrogenase (NAD+) activity"/>
    <property type="evidence" value="ECO:0007669"/>
    <property type="project" value="TreeGrafter"/>
</dbReference>
<evidence type="ECO:0000313" key="6">
    <source>
        <dbReference type="Proteomes" id="UP000472271"/>
    </source>
</evidence>
<feature type="region of interest" description="Disordered" evidence="3">
    <location>
        <begin position="159"/>
        <end position="181"/>
    </location>
</feature>
<gene>
    <name evidence="5" type="primary">LOC115430981</name>
</gene>
<name>A0A673BFF2_9TELE</name>
<reference evidence="5" key="1">
    <citation type="submission" date="2019-06" db="EMBL/GenBank/DDBJ databases">
        <authorList>
            <consortium name="Wellcome Sanger Institute Data Sharing"/>
        </authorList>
    </citation>
    <scope>NUCLEOTIDE SEQUENCE [LARGE SCALE GENOMIC DNA]</scope>
</reference>
<proteinExistence type="inferred from homology"/>
<dbReference type="Pfam" id="PF00171">
    <property type="entry name" value="Aldedh"/>
    <property type="match status" value="1"/>
</dbReference>
<dbReference type="AlphaFoldDB" id="A0A673BFF2"/>
<accession>A0A673BFF2</accession>
<dbReference type="PANTHER" id="PTHR43570">
    <property type="entry name" value="ALDEHYDE DEHYDROGENASE"/>
    <property type="match status" value="1"/>
</dbReference>
<dbReference type="FunFam" id="3.40.605.10:FF:000058">
    <property type="entry name" value="Aldehyde dehydrogenase 3 family, member A2a"/>
    <property type="match status" value="1"/>
</dbReference>
<dbReference type="SUPFAM" id="SSF53720">
    <property type="entry name" value="ALDH-like"/>
    <property type="match status" value="1"/>
</dbReference>
<evidence type="ECO:0000256" key="2">
    <source>
        <dbReference type="ARBA" id="ARBA00023002"/>
    </source>
</evidence>
<dbReference type="Ensembl" id="ENSSORT00005041537.1">
    <property type="protein sequence ID" value="ENSSORP00005040495.1"/>
    <property type="gene ID" value="ENSSORG00005018409.1"/>
</dbReference>
<dbReference type="GO" id="GO:0004028">
    <property type="term" value="F:3-chloroallyl aldehyde dehydrogenase activity"/>
    <property type="evidence" value="ECO:0007669"/>
    <property type="project" value="TreeGrafter"/>
</dbReference>
<reference evidence="5" key="2">
    <citation type="submission" date="2025-08" db="UniProtKB">
        <authorList>
            <consortium name="Ensembl"/>
        </authorList>
    </citation>
    <scope>IDENTIFICATION</scope>
</reference>
<evidence type="ECO:0000256" key="1">
    <source>
        <dbReference type="ARBA" id="ARBA00009986"/>
    </source>
</evidence>
<protein>
    <submittedName>
        <fullName evidence="5">Aldehyde dehydrogenase, dimeric NADP-preferring-like</fullName>
    </submittedName>
</protein>
<feature type="domain" description="Aldehyde dehydrogenase" evidence="4">
    <location>
        <begin position="4"/>
        <end position="151"/>
    </location>
</feature>
<dbReference type="InterPro" id="IPR016161">
    <property type="entry name" value="Ald_DH/histidinol_DH"/>
</dbReference>
<evidence type="ECO:0000256" key="3">
    <source>
        <dbReference type="SAM" id="MobiDB-lite"/>
    </source>
</evidence>
<keyword evidence="6" id="KW-1185">Reference proteome</keyword>
<dbReference type="InterPro" id="IPR015590">
    <property type="entry name" value="Aldehyde_DH_dom"/>
</dbReference>
<dbReference type="Proteomes" id="UP000472271">
    <property type="component" value="Chromosome 13"/>
</dbReference>
<reference evidence="5" key="3">
    <citation type="submission" date="2025-09" db="UniProtKB">
        <authorList>
            <consortium name="Ensembl"/>
        </authorList>
    </citation>
    <scope>IDENTIFICATION</scope>
</reference>
<dbReference type="InterPro" id="IPR016162">
    <property type="entry name" value="Ald_DH_N"/>
</dbReference>
<dbReference type="InterPro" id="IPR012394">
    <property type="entry name" value="Aldehyde_DH_NAD(P)"/>
</dbReference>
<sequence>MERQAVNRAKEAFLSGRTRPLEFRLQQLHALQRMITEKETEICTSLKQDINRSQYDTPLLELIGIENEISLAIEKLTQWAAPRQVDRNILTVSDEVYVQPEPLGVVLIIGAWNYPWAVTLQPLVGAIAAGNAAVVKPSELSEYSSLLLRALLPRYLDKPTPPEPMATPIPTQSGSQNTKTN</sequence>
<organism evidence="5 6">
    <name type="scientific">Sphaeramia orbicularis</name>
    <name type="common">orbiculate cardinalfish</name>
    <dbReference type="NCBI Taxonomy" id="375764"/>
    <lineage>
        <taxon>Eukaryota</taxon>
        <taxon>Metazoa</taxon>
        <taxon>Chordata</taxon>
        <taxon>Craniata</taxon>
        <taxon>Vertebrata</taxon>
        <taxon>Euteleostomi</taxon>
        <taxon>Actinopterygii</taxon>
        <taxon>Neopterygii</taxon>
        <taxon>Teleostei</taxon>
        <taxon>Neoteleostei</taxon>
        <taxon>Acanthomorphata</taxon>
        <taxon>Gobiaria</taxon>
        <taxon>Kurtiformes</taxon>
        <taxon>Apogonoidei</taxon>
        <taxon>Apogonidae</taxon>
        <taxon>Apogoninae</taxon>
        <taxon>Sphaeramia</taxon>
    </lineage>
</organism>
<dbReference type="GO" id="GO:0005737">
    <property type="term" value="C:cytoplasm"/>
    <property type="evidence" value="ECO:0007669"/>
    <property type="project" value="TreeGrafter"/>
</dbReference>